<keyword evidence="2" id="KW-1185">Reference proteome</keyword>
<dbReference type="GO" id="GO:0008115">
    <property type="term" value="F:sarcosine oxidase activity"/>
    <property type="evidence" value="ECO:0007669"/>
    <property type="project" value="UniProtKB-EC"/>
</dbReference>
<dbReference type="SUPFAM" id="SSF103025">
    <property type="entry name" value="Folate-binding domain"/>
    <property type="match status" value="1"/>
</dbReference>
<dbReference type="Pfam" id="PF04268">
    <property type="entry name" value="SoxG"/>
    <property type="match status" value="1"/>
</dbReference>
<dbReference type="EC" id="1.5.3.1" evidence="1"/>
<proteinExistence type="predicted"/>
<name>S9QP19_9RHOB</name>
<evidence type="ECO:0000313" key="1">
    <source>
        <dbReference type="EMBL" id="EPX81427.1"/>
    </source>
</evidence>
<dbReference type="InterPro" id="IPR007375">
    <property type="entry name" value="SoxG"/>
</dbReference>
<dbReference type="HOGENOM" id="CLU_114076_0_0_5"/>
<protein>
    <submittedName>
        <fullName evidence="1">Sarcosine oxidase gamma subunit</fullName>
        <ecNumber evidence="1">1.5.3.1</ecNumber>
    </submittedName>
</protein>
<sequence>MSEIIAPLNGAAFDGLLRVDALGPQGQITLRGDFAAPAFRDVVTEVAGTAFPEARRVEAAGDRALLWMSPDELMLLLPYEAATTTAADLAQRLSGEHALAVDVSDARAHFRLRGAPLRDVLAKITPADVSPAALPEGELRRTRLAQIAAAVWLTGPQEARLFCFRSVAQYAFDLLSTAAAPGSEVGYFDGR</sequence>
<dbReference type="Proteomes" id="UP000015347">
    <property type="component" value="Unassembled WGS sequence"/>
</dbReference>
<organism evidence="1 2">
    <name type="scientific">Salipiger mucosus DSM 16094</name>
    <dbReference type="NCBI Taxonomy" id="1123237"/>
    <lineage>
        <taxon>Bacteria</taxon>
        <taxon>Pseudomonadati</taxon>
        <taxon>Pseudomonadota</taxon>
        <taxon>Alphaproteobacteria</taxon>
        <taxon>Rhodobacterales</taxon>
        <taxon>Roseobacteraceae</taxon>
        <taxon>Salipiger</taxon>
    </lineage>
</organism>
<dbReference type="OrthoDB" id="9814782at2"/>
<reference evidence="2" key="1">
    <citation type="journal article" date="2014" name="Stand. Genomic Sci.">
        <title>Genome sequence of the exopolysaccharide-producing Salipiger mucosus type strain (DSM 16094(T)), a moderately halophilic member of the Roseobacter clade.</title>
        <authorList>
            <person name="Riedel T."/>
            <person name="Spring S."/>
            <person name="Fiebig A."/>
            <person name="Petersen J."/>
            <person name="Kyrpides N.C."/>
            <person name="Goker M."/>
            <person name="Klenk H.P."/>
        </authorList>
    </citation>
    <scope>NUCLEOTIDE SEQUENCE [LARGE SCALE GENOMIC DNA]</scope>
    <source>
        <strain evidence="2">DSM 16094</strain>
    </source>
</reference>
<dbReference type="eggNOG" id="COG4583">
    <property type="taxonomic scope" value="Bacteria"/>
</dbReference>
<dbReference type="RefSeq" id="WP_021120419.1">
    <property type="nucleotide sequence ID" value="NZ_KE557277.1"/>
</dbReference>
<dbReference type="AlphaFoldDB" id="S9QP19"/>
<gene>
    <name evidence="1" type="ORF">Salmuc_05093</name>
</gene>
<comment type="caution">
    <text evidence="1">The sequence shown here is derived from an EMBL/GenBank/DDBJ whole genome shotgun (WGS) entry which is preliminary data.</text>
</comment>
<accession>S9QP19</accession>
<keyword evidence="1" id="KW-0560">Oxidoreductase</keyword>
<evidence type="ECO:0000313" key="2">
    <source>
        <dbReference type="Proteomes" id="UP000015347"/>
    </source>
</evidence>
<dbReference type="Gene3D" id="3.30.1360.120">
    <property type="entry name" value="Probable tRNA modification gtpase trme, domain 1"/>
    <property type="match status" value="1"/>
</dbReference>
<dbReference type="EMBL" id="APVH01000031">
    <property type="protein sequence ID" value="EPX81427.1"/>
    <property type="molecule type" value="Genomic_DNA"/>
</dbReference>
<dbReference type="STRING" id="1123237.Salmuc_05093"/>
<dbReference type="InterPro" id="IPR027266">
    <property type="entry name" value="TrmE/GcvT-like"/>
</dbReference>
<dbReference type="Gene3D" id="3.30.70.1520">
    <property type="entry name" value="Heterotetrameric sarcosine oxidase"/>
    <property type="match status" value="1"/>
</dbReference>